<evidence type="ECO:0000256" key="1">
    <source>
        <dbReference type="ARBA" id="ARBA00000971"/>
    </source>
</evidence>
<dbReference type="PROSITE" id="PS50198">
    <property type="entry name" value="PPIC_PPIASE_2"/>
    <property type="match status" value="2"/>
</dbReference>
<gene>
    <name evidence="8" type="ORF">ISN26_03755</name>
</gene>
<evidence type="ECO:0000256" key="4">
    <source>
        <dbReference type="ARBA" id="ARBA00023110"/>
    </source>
</evidence>
<dbReference type="Pfam" id="PF00639">
    <property type="entry name" value="Rotamase"/>
    <property type="match status" value="1"/>
</dbReference>
<dbReference type="InterPro" id="IPR000297">
    <property type="entry name" value="PPIase_PpiC"/>
</dbReference>
<keyword evidence="9" id="KW-1185">Reference proteome</keyword>
<evidence type="ECO:0000313" key="8">
    <source>
        <dbReference type="EMBL" id="MBF2735189.1"/>
    </source>
</evidence>
<evidence type="ECO:0000256" key="6">
    <source>
        <dbReference type="SAM" id="SignalP"/>
    </source>
</evidence>
<accession>A0A930XY01</accession>
<evidence type="ECO:0000256" key="3">
    <source>
        <dbReference type="ARBA" id="ARBA00013194"/>
    </source>
</evidence>
<dbReference type="EC" id="5.2.1.8" evidence="3"/>
<dbReference type="GO" id="GO:0003755">
    <property type="term" value="F:peptidyl-prolyl cis-trans isomerase activity"/>
    <property type="evidence" value="ECO:0007669"/>
    <property type="project" value="UniProtKB-KW"/>
</dbReference>
<dbReference type="PANTHER" id="PTHR47245">
    <property type="entry name" value="PEPTIDYLPROLYL ISOMERASE"/>
    <property type="match status" value="1"/>
</dbReference>
<dbReference type="Proteomes" id="UP000604381">
    <property type="component" value="Unassembled WGS sequence"/>
</dbReference>
<keyword evidence="4 5" id="KW-0697">Rotamase</keyword>
<feature type="chain" id="PRO_5037886580" description="peptidylprolyl isomerase" evidence="6">
    <location>
        <begin position="19"/>
        <end position="484"/>
    </location>
</feature>
<evidence type="ECO:0000259" key="7">
    <source>
        <dbReference type="PROSITE" id="PS50198"/>
    </source>
</evidence>
<dbReference type="SUPFAM" id="SSF109998">
    <property type="entry name" value="Triger factor/SurA peptide-binding domain-like"/>
    <property type="match status" value="1"/>
</dbReference>
<keyword evidence="5 8" id="KW-0413">Isomerase</keyword>
<feature type="signal peptide" evidence="6">
    <location>
        <begin position="1"/>
        <end position="18"/>
    </location>
</feature>
<dbReference type="Pfam" id="PF13145">
    <property type="entry name" value="Rotamase_2"/>
    <property type="match status" value="1"/>
</dbReference>
<proteinExistence type="inferred from homology"/>
<dbReference type="SUPFAM" id="SSF54534">
    <property type="entry name" value="FKBP-like"/>
    <property type="match status" value="1"/>
</dbReference>
<evidence type="ECO:0000256" key="2">
    <source>
        <dbReference type="ARBA" id="ARBA00007656"/>
    </source>
</evidence>
<evidence type="ECO:0000313" key="9">
    <source>
        <dbReference type="Proteomes" id="UP000604381"/>
    </source>
</evidence>
<feature type="domain" description="PpiC" evidence="7">
    <location>
        <begin position="328"/>
        <end position="435"/>
    </location>
</feature>
<dbReference type="PANTHER" id="PTHR47245:SF2">
    <property type="entry name" value="PEPTIDYL-PROLYL CIS-TRANS ISOMERASE HP_0175-RELATED"/>
    <property type="match status" value="1"/>
</dbReference>
<evidence type="ECO:0000256" key="5">
    <source>
        <dbReference type="PROSITE-ProRule" id="PRU00278"/>
    </source>
</evidence>
<protein>
    <recommendedName>
        <fullName evidence="3">peptidylprolyl isomerase</fullName>
        <ecNumber evidence="3">5.2.1.8</ecNumber>
    </recommendedName>
</protein>
<comment type="similarity">
    <text evidence="2">Belongs to the PpiC/parvulin rotamase family.</text>
</comment>
<keyword evidence="6" id="KW-0732">Signal</keyword>
<feature type="domain" description="PpiC" evidence="7">
    <location>
        <begin position="133"/>
        <end position="225"/>
    </location>
</feature>
<comment type="caution">
    <text evidence="8">The sequence shown here is derived from an EMBL/GenBank/DDBJ whole genome shotgun (WGS) entry which is preliminary data.</text>
</comment>
<dbReference type="InterPro" id="IPR046357">
    <property type="entry name" value="PPIase_dom_sf"/>
</dbReference>
<organism evidence="8 9">
    <name type="scientific">Candidatus Amphirhobacter heronislandensis</name>
    <dbReference type="NCBI Taxonomy" id="1732024"/>
    <lineage>
        <taxon>Bacteria</taxon>
        <taxon>Pseudomonadati</taxon>
        <taxon>Pseudomonadota</taxon>
        <taxon>Gammaproteobacteria</taxon>
        <taxon>Candidatus Tethybacterales</taxon>
        <taxon>Candidatus Tethybacteraceae</taxon>
        <taxon>Candidatus Amphirhobacter</taxon>
    </lineage>
</organism>
<dbReference type="EMBL" id="JADHEI010000033">
    <property type="protein sequence ID" value="MBF2735189.1"/>
    <property type="molecule type" value="Genomic_DNA"/>
</dbReference>
<dbReference type="Gene3D" id="3.10.50.40">
    <property type="match status" value="1"/>
</dbReference>
<dbReference type="AlphaFoldDB" id="A0A930XY01"/>
<name>A0A930XY01_9GAMM</name>
<sequence length="484" mass="52767">MSRILAPAALLLAGVALAQDNAAKAELGVDTYAVINGEEIPFAVVQELIGANPQVGGEQLNAILRRFVSSIVLSQEARRLEYDQDEEYLANLALMKERIAFHSFARELGPSIDVSEEEVKARYDRAIEERAGTLEYDSFHILVATEEEAQSLLDEAGGDPDEFMRLARTSSIDTGSGANGGYLGWSITASFVPEFAAAVAAIEPGGFSAEPVESQFGWHIIHVRDRREMTMPEFTPAEAEKIKGQLEAEYANNEARRLLEEHGQPEDLELIGQTAGGSAFATAVGKAALASGRYNELERFKILERIAEYQLLPRIYIAGVVENTPISEEEVQARYDLIAAERANEEEHRMYQLAFPSEEAATQALASLAGKPDDFKELAVLNDATPEDSDNVFWVHPATHPAPGVAALAAELADGEIGPEPILTEDGWVLLYRDSSRPYELPPLDDSNRELIIQTLQTDLIEETIGGLMEKAEITINNAEGGAG</sequence>
<comment type="catalytic activity">
    <reaction evidence="1">
        <text>[protein]-peptidylproline (omega=180) = [protein]-peptidylproline (omega=0)</text>
        <dbReference type="Rhea" id="RHEA:16237"/>
        <dbReference type="Rhea" id="RHEA-COMP:10747"/>
        <dbReference type="Rhea" id="RHEA-COMP:10748"/>
        <dbReference type="ChEBI" id="CHEBI:83833"/>
        <dbReference type="ChEBI" id="CHEBI:83834"/>
        <dbReference type="EC" id="5.2.1.8"/>
    </reaction>
</comment>
<dbReference type="InterPro" id="IPR050245">
    <property type="entry name" value="PrsA_foldase"/>
</dbReference>
<dbReference type="InterPro" id="IPR027304">
    <property type="entry name" value="Trigger_fact/SurA_dom_sf"/>
</dbReference>
<reference evidence="8" key="1">
    <citation type="submission" date="2020-10" db="EMBL/GenBank/DDBJ databases">
        <title>An improved Amphimedon queenslandica hologenome assembly reveals how three proteobacterial symbionts can extend the metabolic phenotypic of their marine sponge host.</title>
        <authorList>
            <person name="Degnan B."/>
            <person name="Degnan S."/>
            <person name="Xiang X."/>
        </authorList>
    </citation>
    <scope>NUCLEOTIDE SEQUENCE</scope>
    <source>
        <strain evidence="8">AqS2</strain>
    </source>
</reference>